<evidence type="ECO:0000256" key="7">
    <source>
        <dbReference type="ARBA" id="ARBA00022989"/>
    </source>
</evidence>
<feature type="transmembrane region" description="Helical" evidence="9">
    <location>
        <begin position="92"/>
        <end position="123"/>
    </location>
</feature>
<dbReference type="PANTHER" id="PTHR30425:SF1">
    <property type="entry name" value="PHOSPHATE TRANSPORT SYSTEM PERMEASE PROTEIN PSTC"/>
    <property type="match status" value="1"/>
</dbReference>
<comment type="subcellular location">
    <subcellularLocation>
        <location evidence="1 9">Cell membrane</location>
        <topology evidence="1 9">Multi-pass membrane protein</topology>
    </subcellularLocation>
</comment>
<comment type="similarity">
    <text evidence="2 10">Belongs to the binding-protein-dependent transport system permease family. CysTW subfamily.</text>
</comment>
<keyword evidence="7 9" id="KW-1133">Transmembrane helix</keyword>
<keyword evidence="8 9" id="KW-0472">Membrane</keyword>
<accession>A0AA37QFQ2</accession>
<sequence>MSDAVARSALAGGLDPSARARATPPAAASVRIEGSAAGDRIYRGVTTALALCVPLLLLAIAIALGVAAWPALRTAGLSFLTSSEWDATRGTFGAAPALYGTLVSSALAIALATPLALGSAIFLSEFAPRWLRTPAAFLIDLLAAVPSVVYGLWAVFVLLPLLREHVMPFLQNTLHLGSTPLFSGPAYGPSMLAAGLILAVMVLPYVAAVAREVLLAVPRSQREAALALGATRWEMIRDAVLPYARSGIIGGVVLGLGRALGETMAVTMVIGNRHEISSSLFSPGYTMASLVANEFSEATGDLHLSSLMAVGAVLFAVTLVVNAIARYLVWRVSRRGRA</sequence>
<keyword evidence="5 10" id="KW-0592">Phosphate transport</keyword>
<dbReference type="InterPro" id="IPR035906">
    <property type="entry name" value="MetI-like_sf"/>
</dbReference>
<dbReference type="Proteomes" id="UP001161325">
    <property type="component" value="Unassembled WGS sequence"/>
</dbReference>
<evidence type="ECO:0000256" key="1">
    <source>
        <dbReference type="ARBA" id="ARBA00004651"/>
    </source>
</evidence>
<organism evidence="12 13">
    <name type="scientific">Roseisolibacter agri</name>
    <dbReference type="NCBI Taxonomy" id="2014610"/>
    <lineage>
        <taxon>Bacteria</taxon>
        <taxon>Pseudomonadati</taxon>
        <taxon>Gemmatimonadota</taxon>
        <taxon>Gemmatimonadia</taxon>
        <taxon>Gemmatimonadales</taxon>
        <taxon>Gemmatimonadaceae</taxon>
        <taxon>Roseisolibacter</taxon>
    </lineage>
</organism>
<evidence type="ECO:0000313" key="13">
    <source>
        <dbReference type="Proteomes" id="UP001161325"/>
    </source>
</evidence>
<evidence type="ECO:0000256" key="5">
    <source>
        <dbReference type="ARBA" id="ARBA00022592"/>
    </source>
</evidence>
<evidence type="ECO:0000256" key="2">
    <source>
        <dbReference type="ARBA" id="ARBA00007069"/>
    </source>
</evidence>
<proteinExistence type="inferred from homology"/>
<dbReference type="EMBL" id="BRXS01000007">
    <property type="protein sequence ID" value="GLC28041.1"/>
    <property type="molecule type" value="Genomic_DNA"/>
</dbReference>
<dbReference type="Gene3D" id="1.10.3720.10">
    <property type="entry name" value="MetI-like"/>
    <property type="match status" value="1"/>
</dbReference>
<feature type="transmembrane region" description="Helical" evidence="9">
    <location>
        <begin position="307"/>
        <end position="329"/>
    </location>
</feature>
<evidence type="ECO:0000256" key="9">
    <source>
        <dbReference type="RuleBase" id="RU363032"/>
    </source>
</evidence>
<name>A0AA37QFQ2_9BACT</name>
<dbReference type="PROSITE" id="PS50928">
    <property type="entry name" value="ABC_TM1"/>
    <property type="match status" value="1"/>
</dbReference>
<feature type="domain" description="ABC transmembrane type-1" evidence="11">
    <location>
        <begin position="98"/>
        <end position="325"/>
    </location>
</feature>
<dbReference type="SUPFAM" id="SSF161098">
    <property type="entry name" value="MetI-like"/>
    <property type="match status" value="1"/>
</dbReference>
<dbReference type="PANTHER" id="PTHR30425">
    <property type="entry name" value="PHOSPHATE TRANSPORT SYSTEM PERMEASE PROTEIN PST"/>
    <property type="match status" value="1"/>
</dbReference>
<evidence type="ECO:0000256" key="8">
    <source>
        <dbReference type="ARBA" id="ARBA00023136"/>
    </source>
</evidence>
<feature type="transmembrane region" description="Helical" evidence="9">
    <location>
        <begin position="240"/>
        <end position="260"/>
    </location>
</feature>
<keyword evidence="4 10" id="KW-1003">Cell membrane</keyword>
<dbReference type="GO" id="GO:0005315">
    <property type="term" value="F:phosphate transmembrane transporter activity"/>
    <property type="evidence" value="ECO:0007669"/>
    <property type="project" value="InterPro"/>
</dbReference>
<comment type="caution">
    <text evidence="12">The sequence shown here is derived from an EMBL/GenBank/DDBJ whole genome shotgun (WGS) entry which is preliminary data.</text>
</comment>
<dbReference type="InterPro" id="IPR051124">
    <property type="entry name" value="Phosphate_Transport_Permease"/>
</dbReference>
<dbReference type="RefSeq" id="WP_284352467.1">
    <property type="nucleotide sequence ID" value="NZ_BRXS01000007.1"/>
</dbReference>
<evidence type="ECO:0000256" key="10">
    <source>
        <dbReference type="RuleBase" id="RU363054"/>
    </source>
</evidence>
<keyword evidence="3 9" id="KW-0813">Transport</keyword>
<evidence type="ECO:0000313" key="12">
    <source>
        <dbReference type="EMBL" id="GLC28041.1"/>
    </source>
</evidence>
<dbReference type="NCBIfam" id="TIGR02138">
    <property type="entry name" value="phosphate_pstC"/>
    <property type="match status" value="1"/>
</dbReference>
<feature type="transmembrane region" description="Helical" evidence="9">
    <location>
        <begin position="135"/>
        <end position="162"/>
    </location>
</feature>
<feature type="transmembrane region" description="Helical" evidence="9">
    <location>
        <begin position="191"/>
        <end position="210"/>
    </location>
</feature>
<dbReference type="InterPro" id="IPR000515">
    <property type="entry name" value="MetI-like"/>
</dbReference>
<comment type="function">
    <text evidence="10">Part of the binding-protein-dependent transport system for phosphate; probably responsible for the translocation of the substrate across the membrane.</text>
</comment>
<feature type="transmembrane region" description="Helical" evidence="9">
    <location>
        <begin position="48"/>
        <end position="72"/>
    </location>
</feature>
<keyword evidence="13" id="KW-1185">Reference proteome</keyword>
<dbReference type="CDD" id="cd06261">
    <property type="entry name" value="TM_PBP2"/>
    <property type="match status" value="1"/>
</dbReference>
<evidence type="ECO:0000256" key="3">
    <source>
        <dbReference type="ARBA" id="ARBA00022448"/>
    </source>
</evidence>
<protein>
    <recommendedName>
        <fullName evidence="10">Phosphate transport system permease protein</fullName>
    </recommendedName>
</protein>
<dbReference type="Pfam" id="PF00528">
    <property type="entry name" value="BPD_transp_1"/>
    <property type="match status" value="1"/>
</dbReference>
<dbReference type="AlphaFoldDB" id="A0AA37QFQ2"/>
<gene>
    <name evidence="12" type="ORF">rosag_45540</name>
</gene>
<evidence type="ECO:0000256" key="6">
    <source>
        <dbReference type="ARBA" id="ARBA00022692"/>
    </source>
</evidence>
<evidence type="ECO:0000256" key="4">
    <source>
        <dbReference type="ARBA" id="ARBA00022475"/>
    </source>
</evidence>
<reference evidence="12" key="1">
    <citation type="submission" date="2022-08" db="EMBL/GenBank/DDBJ databases">
        <title>Draft genome sequencing of Roseisolibacter agri AW1220.</title>
        <authorList>
            <person name="Tobiishi Y."/>
            <person name="Tonouchi A."/>
        </authorList>
    </citation>
    <scope>NUCLEOTIDE SEQUENCE</scope>
    <source>
        <strain evidence="12">AW1220</strain>
    </source>
</reference>
<keyword evidence="6 9" id="KW-0812">Transmembrane</keyword>
<dbReference type="InterPro" id="IPR011864">
    <property type="entry name" value="Phosphate_PstC"/>
</dbReference>
<dbReference type="GO" id="GO:0005886">
    <property type="term" value="C:plasma membrane"/>
    <property type="evidence" value="ECO:0007669"/>
    <property type="project" value="UniProtKB-SubCell"/>
</dbReference>
<evidence type="ECO:0000259" key="11">
    <source>
        <dbReference type="PROSITE" id="PS50928"/>
    </source>
</evidence>
<dbReference type="GO" id="GO:0006817">
    <property type="term" value="P:phosphate ion transport"/>
    <property type="evidence" value="ECO:0007669"/>
    <property type="project" value="UniProtKB-KW"/>
</dbReference>